<comment type="caution">
    <text evidence="3">The sequence shown here is derived from an EMBL/GenBank/DDBJ whole genome shotgun (WGS) entry which is preliminary data.</text>
</comment>
<keyword evidence="1" id="KW-0732">Signal</keyword>
<dbReference type="AlphaFoldDB" id="A0A8T0H0G1"/>
<accession>A0A8T0H0G1</accession>
<proteinExistence type="predicted"/>
<dbReference type="EMBL" id="CM026429">
    <property type="protein sequence ID" value="KAG0563538.1"/>
    <property type="molecule type" value="Genomic_DNA"/>
</dbReference>
<organism evidence="3 4">
    <name type="scientific">Ceratodon purpureus</name>
    <name type="common">Fire moss</name>
    <name type="synonym">Dicranum purpureum</name>
    <dbReference type="NCBI Taxonomy" id="3225"/>
    <lineage>
        <taxon>Eukaryota</taxon>
        <taxon>Viridiplantae</taxon>
        <taxon>Streptophyta</taxon>
        <taxon>Embryophyta</taxon>
        <taxon>Bryophyta</taxon>
        <taxon>Bryophytina</taxon>
        <taxon>Bryopsida</taxon>
        <taxon>Dicranidae</taxon>
        <taxon>Pseudoditrichales</taxon>
        <taxon>Ditrichaceae</taxon>
        <taxon>Ceratodon</taxon>
    </lineage>
</organism>
<gene>
    <name evidence="2" type="ORF">KC19_8G039200</name>
    <name evidence="3" type="ORF">KC19_8G039300</name>
</gene>
<dbReference type="Proteomes" id="UP000822688">
    <property type="component" value="Chromosome 8"/>
</dbReference>
<reference evidence="3" key="1">
    <citation type="submission" date="2020-06" db="EMBL/GenBank/DDBJ databases">
        <title>WGS assembly of Ceratodon purpureus strain R40.</title>
        <authorList>
            <person name="Carey S.B."/>
            <person name="Jenkins J."/>
            <person name="Shu S."/>
            <person name="Lovell J.T."/>
            <person name="Sreedasyam A."/>
            <person name="Maumus F."/>
            <person name="Tiley G.P."/>
            <person name="Fernandez-Pozo N."/>
            <person name="Barry K."/>
            <person name="Chen C."/>
            <person name="Wang M."/>
            <person name="Lipzen A."/>
            <person name="Daum C."/>
            <person name="Saski C.A."/>
            <person name="Payton A.C."/>
            <person name="Mcbreen J.C."/>
            <person name="Conrad R.E."/>
            <person name="Kollar L.M."/>
            <person name="Olsson S."/>
            <person name="Huttunen S."/>
            <person name="Landis J.B."/>
            <person name="Wickett N.J."/>
            <person name="Johnson M.G."/>
            <person name="Rensing S.A."/>
            <person name="Grimwood J."/>
            <person name="Schmutz J."/>
            <person name="Mcdaniel S.F."/>
        </authorList>
    </citation>
    <scope>NUCLEOTIDE SEQUENCE</scope>
    <source>
        <strain evidence="3">R40</strain>
    </source>
</reference>
<feature type="signal peptide" evidence="1">
    <location>
        <begin position="1"/>
        <end position="19"/>
    </location>
</feature>
<sequence length="57" mass="6354">MNQCMTVTVKLLLATCTQSSPLELIAGSQRDFRSLQGMRAPGYMCKFCTPFLAVHEK</sequence>
<evidence type="ECO:0000313" key="2">
    <source>
        <dbReference type="EMBL" id="KAG0563537.1"/>
    </source>
</evidence>
<evidence type="ECO:0000313" key="3">
    <source>
        <dbReference type="EMBL" id="KAG0563538.1"/>
    </source>
</evidence>
<evidence type="ECO:0000313" key="4">
    <source>
        <dbReference type="Proteomes" id="UP000822688"/>
    </source>
</evidence>
<protein>
    <submittedName>
        <fullName evidence="3">Uncharacterized protein</fullName>
    </submittedName>
</protein>
<feature type="chain" id="PRO_5036274466" evidence="1">
    <location>
        <begin position="20"/>
        <end position="57"/>
    </location>
</feature>
<keyword evidence="4" id="KW-1185">Reference proteome</keyword>
<dbReference type="EMBL" id="CM026429">
    <property type="protein sequence ID" value="KAG0563537.1"/>
    <property type="molecule type" value="Genomic_DNA"/>
</dbReference>
<evidence type="ECO:0000256" key="1">
    <source>
        <dbReference type="SAM" id="SignalP"/>
    </source>
</evidence>
<name>A0A8T0H0G1_CERPU</name>